<feature type="chain" id="PRO_5045120061" evidence="2">
    <location>
        <begin position="25"/>
        <end position="432"/>
    </location>
</feature>
<proteinExistence type="predicted"/>
<keyword evidence="2" id="KW-0732">Signal</keyword>
<dbReference type="Proteomes" id="UP000837857">
    <property type="component" value="Chromosome 18"/>
</dbReference>
<dbReference type="EMBL" id="OW152830">
    <property type="protein sequence ID" value="CAH2048836.1"/>
    <property type="molecule type" value="Genomic_DNA"/>
</dbReference>
<feature type="compositionally biased region" description="Basic and acidic residues" evidence="1">
    <location>
        <begin position="88"/>
        <end position="100"/>
    </location>
</feature>
<evidence type="ECO:0000256" key="1">
    <source>
        <dbReference type="SAM" id="MobiDB-lite"/>
    </source>
</evidence>
<organism evidence="3 4">
    <name type="scientific">Iphiclides podalirius</name>
    <name type="common">scarce swallowtail</name>
    <dbReference type="NCBI Taxonomy" id="110791"/>
    <lineage>
        <taxon>Eukaryota</taxon>
        <taxon>Metazoa</taxon>
        <taxon>Ecdysozoa</taxon>
        <taxon>Arthropoda</taxon>
        <taxon>Hexapoda</taxon>
        <taxon>Insecta</taxon>
        <taxon>Pterygota</taxon>
        <taxon>Neoptera</taxon>
        <taxon>Endopterygota</taxon>
        <taxon>Lepidoptera</taxon>
        <taxon>Glossata</taxon>
        <taxon>Ditrysia</taxon>
        <taxon>Papilionoidea</taxon>
        <taxon>Papilionidae</taxon>
        <taxon>Papilioninae</taxon>
        <taxon>Iphiclides</taxon>
    </lineage>
</organism>
<feature type="compositionally biased region" description="Basic and acidic residues" evidence="1">
    <location>
        <begin position="417"/>
        <end position="432"/>
    </location>
</feature>
<feature type="compositionally biased region" description="Basic and acidic residues" evidence="1">
    <location>
        <begin position="109"/>
        <end position="152"/>
    </location>
</feature>
<feature type="region of interest" description="Disordered" evidence="1">
    <location>
        <begin position="193"/>
        <end position="213"/>
    </location>
</feature>
<feature type="compositionally biased region" description="Polar residues" evidence="1">
    <location>
        <begin position="363"/>
        <end position="395"/>
    </location>
</feature>
<reference evidence="3" key="1">
    <citation type="submission" date="2022-03" db="EMBL/GenBank/DDBJ databases">
        <authorList>
            <person name="Martin H S."/>
        </authorList>
    </citation>
    <scope>NUCLEOTIDE SEQUENCE</scope>
</reference>
<accession>A0ABN8I4V8</accession>
<feature type="compositionally biased region" description="Low complexity" evidence="1">
    <location>
        <begin position="400"/>
        <end position="409"/>
    </location>
</feature>
<feature type="region of interest" description="Disordered" evidence="1">
    <location>
        <begin position="56"/>
        <end position="177"/>
    </location>
</feature>
<name>A0ABN8I4V8_9NEOP</name>
<feature type="signal peptide" evidence="2">
    <location>
        <begin position="1"/>
        <end position="24"/>
    </location>
</feature>
<feature type="compositionally biased region" description="Basic and acidic residues" evidence="1">
    <location>
        <begin position="56"/>
        <end position="66"/>
    </location>
</feature>
<evidence type="ECO:0000313" key="4">
    <source>
        <dbReference type="Proteomes" id="UP000837857"/>
    </source>
</evidence>
<protein>
    <submittedName>
        <fullName evidence="3">Uncharacterized protein</fullName>
    </submittedName>
</protein>
<evidence type="ECO:0000256" key="2">
    <source>
        <dbReference type="SAM" id="SignalP"/>
    </source>
</evidence>
<evidence type="ECO:0000313" key="3">
    <source>
        <dbReference type="EMBL" id="CAH2048836.1"/>
    </source>
</evidence>
<gene>
    <name evidence="3" type="ORF">IPOD504_LOCUS6414</name>
</gene>
<feature type="region of interest" description="Disordered" evidence="1">
    <location>
        <begin position="338"/>
        <end position="432"/>
    </location>
</feature>
<feature type="non-terminal residue" evidence="3">
    <location>
        <position position="1"/>
    </location>
</feature>
<keyword evidence="4" id="KW-1185">Reference proteome</keyword>
<sequence length="432" mass="50366">MDRITILFISPLLIISTIQPPASSADGSVLSAVLTPSAEGPLQRQQRSYEYYERYGSRRPLYERPDYGGSCGRCDDRYDDRSDDSDEYDRGRDKYDEDRRPSHRPTTGGRHDKKDYDDDRRYSTDRKSTQKNETDEDSDSSKRPYDDKDRHSGGRRGHRDRDRDRNRHDDRDRYRPDYYDRFLRDPYRDRYERPYYEDPYRERRPYDRYPDRYDDGYSRYDGYGYTGYRRPYYDDRYDRGGAYDPYGGYGPSVGRGQHDSFRPWDETYRGQAGWDAGGRGYYFASGRPETSSQYWPRQEYARPQSTGWQGAGYSSGYRDPVADYRGSFGYAQTGGYRQDLGSGYGQSSGWHSVGERRPYRDQSGVSQLDNSNDGKYGQNDNRQPVYGQYSNNQAGLNIYGSSSTTPGTSYLYEREDDIVTDKPADDSSKAPS</sequence>
<feature type="compositionally biased region" description="Basic and acidic residues" evidence="1">
    <location>
        <begin position="159"/>
        <end position="177"/>
    </location>
</feature>